<organism evidence="2 3">
    <name type="scientific">Pleurodeles waltl</name>
    <name type="common">Iberian ribbed newt</name>
    <dbReference type="NCBI Taxonomy" id="8319"/>
    <lineage>
        <taxon>Eukaryota</taxon>
        <taxon>Metazoa</taxon>
        <taxon>Chordata</taxon>
        <taxon>Craniata</taxon>
        <taxon>Vertebrata</taxon>
        <taxon>Euteleostomi</taxon>
        <taxon>Amphibia</taxon>
        <taxon>Batrachia</taxon>
        <taxon>Caudata</taxon>
        <taxon>Salamandroidea</taxon>
        <taxon>Salamandridae</taxon>
        <taxon>Pleurodelinae</taxon>
        <taxon>Pleurodeles</taxon>
    </lineage>
</organism>
<sequence>MAPKRARSASDATMSQAEFHSLSNLWRMAKTHGMDWALQELSEGPEKNPQLGPVPPLPKWQRRPQRITWIPPRSRELHPPCNQRPQQLLRVSPRGSPRHLDLKASPQEDRWATPARGLRARVISTCLGPRTVLPLGPVWLRWQSNPNGGPIPPQSTQAIQSTAVGSFGPTPVQVIRQVGMAQTPIKANSMGRQVSVAMHVWMPPLAITIPVQSPLSTSPLFRGSTVSTLAPPVAIAWHVPADTKEKIYKGEFVELFDLINTGVVPGKARSRKEGNSGHGRFGWNVP</sequence>
<dbReference type="EMBL" id="JANPWB010000011">
    <property type="protein sequence ID" value="KAJ1122163.1"/>
    <property type="molecule type" value="Genomic_DNA"/>
</dbReference>
<gene>
    <name evidence="2" type="ORF">NDU88_000667</name>
</gene>
<evidence type="ECO:0000256" key="1">
    <source>
        <dbReference type="SAM" id="MobiDB-lite"/>
    </source>
</evidence>
<keyword evidence="3" id="KW-1185">Reference proteome</keyword>
<dbReference type="AlphaFoldDB" id="A0AAV7P6E2"/>
<reference evidence="2" key="1">
    <citation type="journal article" date="2022" name="bioRxiv">
        <title>Sequencing and chromosome-scale assembly of the giantPleurodeles waltlgenome.</title>
        <authorList>
            <person name="Brown T."/>
            <person name="Elewa A."/>
            <person name="Iarovenko S."/>
            <person name="Subramanian E."/>
            <person name="Araus A.J."/>
            <person name="Petzold A."/>
            <person name="Susuki M."/>
            <person name="Suzuki K.-i.T."/>
            <person name="Hayashi T."/>
            <person name="Toyoda A."/>
            <person name="Oliveira C."/>
            <person name="Osipova E."/>
            <person name="Leigh N.D."/>
            <person name="Simon A."/>
            <person name="Yun M.H."/>
        </authorList>
    </citation>
    <scope>NUCLEOTIDE SEQUENCE</scope>
    <source>
        <strain evidence="2">20211129_DDA</strain>
        <tissue evidence="2">Liver</tissue>
    </source>
</reference>
<comment type="caution">
    <text evidence="2">The sequence shown here is derived from an EMBL/GenBank/DDBJ whole genome shotgun (WGS) entry which is preliminary data.</text>
</comment>
<feature type="region of interest" description="Disordered" evidence="1">
    <location>
        <begin position="266"/>
        <end position="286"/>
    </location>
</feature>
<dbReference type="Proteomes" id="UP001066276">
    <property type="component" value="Chromosome 7"/>
</dbReference>
<accession>A0AAV7P6E2</accession>
<protein>
    <submittedName>
        <fullName evidence="2">Uncharacterized protein</fullName>
    </submittedName>
</protein>
<feature type="region of interest" description="Disordered" evidence="1">
    <location>
        <begin position="41"/>
        <end position="60"/>
    </location>
</feature>
<name>A0AAV7P6E2_PLEWA</name>
<evidence type="ECO:0000313" key="3">
    <source>
        <dbReference type="Proteomes" id="UP001066276"/>
    </source>
</evidence>
<proteinExistence type="predicted"/>
<evidence type="ECO:0000313" key="2">
    <source>
        <dbReference type="EMBL" id="KAJ1122163.1"/>
    </source>
</evidence>